<keyword evidence="2" id="KW-1185">Reference proteome</keyword>
<evidence type="ECO:0000313" key="2">
    <source>
        <dbReference type="Proteomes" id="UP000275846"/>
    </source>
</evidence>
<reference evidence="3" key="1">
    <citation type="submission" date="2016-06" db="UniProtKB">
        <authorList>
            <consortium name="WormBaseParasite"/>
        </authorList>
    </citation>
    <scope>IDENTIFICATION</scope>
</reference>
<proteinExistence type="predicted"/>
<dbReference type="WBParaSite" id="SSLN_0001972401-mRNA-1">
    <property type="protein sequence ID" value="SSLN_0001972401-mRNA-1"/>
    <property type="gene ID" value="SSLN_0001972401"/>
</dbReference>
<protein>
    <submittedName>
        <fullName evidence="3">C2H2-type domain-containing protein</fullName>
    </submittedName>
</protein>
<evidence type="ECO:0000313" key="3">
    <source>
        <dbReference type="WBParaSite" id="SSLN_0001972401-mRNA-1"/>
    </source>
</evidence>
<sequence length="154" mass="16471">MQIGHFGHLRTQCPTNMSTLTADSSIAPIPAAPMAFATLIIFEQNNLAPPSSSTPIAFAVATSTITWFSVAIGENNRNDPSTPVTNTTINTTDAGLVTICPHSYRTFSSHLGLAGHSLSHQTVTVDTEQFASAFNALIASHSHSLFLYCYIFIV</sequence>
<reference evidence="1 2" key="2">
    <citation type="submission" date="2018-11" db="EMBL/GenBank/DDBJ databases">
        <authorList>
            <consortium name="Pathogen Informatics"/>
        </authorList>
    </citation>
    <scope>NUCLEOTIDE SEQUENCE [LARGE SCALE GENOMIC DNA]</scope>
    <source>
        <strain evidence="1 2">NST_G2</strain>
    </source>
</reference>
<gene>
    <name evidence="1" type="ORF">SSLN_LOCUS19002</name>
</gene>
<evidence type="ECO:0000313" key="1">
    <source>
        <dbReference type="EMBL" id="VDM05388.1"/>
    </source>
</evidence>
<dbReference type="Proteomes" id="UP000275846">
    <property type="component" value="Unassembled WGS sequence"/>
</dbReference>
<name>A0A183TRA4_SCHSO</name>
<dbReference type="EMBL" id="UYSU01045942">
    <property type="protein sequence ID" value="VDM05388.1"/>
    <property type="molecule type" value="Genomic_DNA"/>
</dbReference>
<organism evidence="3">
    <name type="scientific">Schistocephalus solidus</name>
    <name type="common">Tapeworm</name>
    <dbReference type="NCBI Taxonomy" id="70667"/>
    <lineage>
        <taxon>Eukaryota</taxon>
        <taxon>Metazoa</taxon>
        <taxon>Spiralia</taxon>
        <taxon>Lophotrochozoa</taxon>
        <taxon>Platyhelminthes</taxon>
        <taxon>Cestoda</taxon>
        <taxon>Eucestoda</taxon>
        <taxon>Diphyllobothriidea</taxon>
        <taxon>Diphyllobothriidae</taxon>
        <taxon>Schistocephalus</taxon>
    </lineage>
</organism>
<dbReference type="AlphaFoldDB" id="A0A183TRA4"/>
<accession>A0A183TRA4</accession>